<reference evidence="2 3" key="2">
    <citation type="submission" date="2015-01" db="EMBL/GenBank/DDBJ databases">
        <authorList>
            <consortium name="NBRP consortium"/>
            <person name="Sawabe T."/>
            <person name="Meirelles P."/>
            <person name="Feng G."/>
            <person name="Sayaka M."/>
            <person name="Hattori M."/>
            <person name="Ohkuma M."/>
        </authorList>
    </citation>
    <scope>NUCLEOTIDE SEQUENCE [LARGE SCALE GENOMIC DNA]</scope>
    <source>
        <strain evidence="3">JCM 19231</strain>
    </source>
</reference>
<dbReference type="EMBL" id="BBRZ01000037">
    <property type="protein sequence ID" value="GAM56803.1"/>
    <property type="molecule type" value="Genomic_DNA"/>
</dbReference>
<evidence type="ECO:0000313" key="2">
    <source>
        <dbReference type="EMBL" id="GAM56803.1"/>
    </source>
</evidence>
<gene>
    <name evidence="2" type="ORF">JCM19231_1090</name>
</gene>
<protein>
    <recommendedName>
        <fullName evidence="4">DUF2987 domain-containing protein</fullName>
    </recommendedName>
</protein>
<dbReference type="InterPro" id="IPR021370">
    <property type="entry name" value="DUF2987"/>
</dbReference>
<accession>A0A0B8P0E3</accession>
<organism evidence="2 3">
    <name type="scientific">Vibrio ishigakensis</name>
    <dbReference type="NCBI Taxonomy" id="1481914"/>
    <lineage>
        <taxon>Bacteria</taxon>
        <taxon>Pseudomonadati</taxon>
        <taxon>Pseudomonadota</taxon>
        <taxon>Gammaproteobacteria</taxon>
        <taxon>Vibrionales</taxon>
        <taxon>Vibrionaceae</taxon>
        <taxon>Vibrio</taxon>
    </lineage>
</organism>
<dbReference type="Proteomes" id="UP000031671">
    <property type="component" value="Unassembled WGS sequence"/>
</dbReference>
<evidence type="ECO:0000313" key="3">
    <source>
        <dbReference type="Proteomes" id="UP000031671"/>
    </source>
</evidence>
<name>A0A0B8P0E3_9VIBR</name>
<sequence>MKKMLVAAGIAALCATSVAHAEEYMFTYSKLYSPLKHNLKQPDSDVKVGLFFTDFATKQPCSIKKAWMEKEEHYEELKIADNGEVNVPLDSNLRSANPLVYIVTQGEARCDYSLVVLSKESWQGNIDKQTLETSTEQMDDMLGNLGGMFSSWFTPEISGVTLEFKPGSIQNISLSNGKLIDVDEYGKAILMLSDLSDGVTANISQPTQRVMPYIQK</sequence>
<evidence type="ECO:0000256" key="1">
    <source>
        <dbReference type="SAM" id="SignalP"/>
    </source>
</evidence>
<reference evidence="2 3" key="1">
    <citation type="submission" date="2015-01" db="EMBL/GenBank/DDBJ databases">
        <title>Vibrio sp. C1 JCM 19231 whole genome shotgun sequence.</title>
        <authorList>
            <person name="Sawabe T."/>
            <person name="Meirelles P."/>
            <person name="Feng G."/>
            <person name="Sayaka M."/>
            <person name="Hattori M."/>
            <person name="Ohkuma M."/>
        </authorList>
    </citation>
    <scope>NUCLEOTIDE SEQUENCE [LARGE SCALE GENOMIC DNA]</scope>
    <source>
        <strain evidence="3">JCM 19231</strain>
    </source>
</reference>
<feature type="chain" id="PRO_5002122782" description="DUF2987 domain-containing protein" evidence="1">
    <location>
        <begin position="22"/>
        <end position="216"/>
    </location>
</feature>
<keyword evidence="3" id="KW-1185">Reference proteome</keyword>
<dbReference type="RefSeq" id="WP_261835572.1">
    <property type="nucleotide sequence ID" value="NZ_AP024881.1"/>
</dbReference>
<proteinExistence type="predicted"/>
<evidence type="ECO:0008006" key="4">
    <source>
        <dbReference type="Google" id="ProtNLM"/>
    </source>
</evidence>
<dbReference type="AlphaFoldDB" id="A0A0B8P0E3"/>
<dbReference type="Pfam" id="PF11205">
    <property type="entry name" value="DUF2987"/>
    <property type="match status" value="1"/>
</dbReference>
<keyword evidence="1" id="KW-0732">Signal</keyword>
<comment type="caution">
    <text evidence="2">The sequence shown here is derived from an EMBL/GenBank/DDBJ whole genome shotgun (WGS) entry which is preliminary data.</text>
</comment>
<feature type="signal peptide" evidence="1">
    <location>
        <begin position="1"/>
        <end position="21"/>
    </location>
</feature>